<evidence type="ECO:0000256" key="4">
    <source>
        <dbReference type="ARBA" id="ARBA00023136"/>
    </source>
</evidence>
<dbReference type="Proteomes" id="UP000286402">
    <property type="component" value="Unassembled WGS sequence"/>
</dbReference>
<dbReference type="GO" id="GO:0012505">
    <property type="term" value="C:endomembrane system"/>
    <property type="evidence" value="ECO:0007669"/>
    <property type="project" value="UniProtKB-SubCell"/>
</dbReference>
<gene>
    <name evidence="7" type="ORF">BCY89_26715</name>
</gene>
<feature type="transmembrane region" description="Helical" evidence="5">
    <location>
        <begin position="215"/>
        <end position="238"/>
    </location>
</feature>
<proteinExistence type="predicted"/>
<evidence type="ECO:0000256" key="5">
    <source>
        <dbReference type="SAM" id="Phobius"/>
    </source>
</evidence>
<evidence type="ECO:0000256" key="2">
    <source>
        <dbReference type="ARBA" id="ARBA00022692"/>
    </source>
</evidence>
<dbReference type="EMBL" id="MCAQ01000006">
    <property type="protein sequence ID" value="RKF38941.1"/>
    <property type="molecule type" value="Genomic_DNA"/>
</dbReference>
<feature type="transmembrane region" description="Helical" evidence="5">
    <location>
        <begin position="250"/>
        <end position="278"/>
    </location>
</feature>
<accession>A0A420G183</accession>
<keyword evidence="3 5" id="KW-1133">Transmembrane helix</keyword>
<dbReference type="PANTHER" id="PTHR39535:SF2">
    <property type="entry name" value="HTTM DOMAIN-CONTAINING PROTEIN"/>
    <property type="match status" value="1"/>
</dbReference>
<reference evidence="7 8" key="1">
    <citation type="submission" date="2016-07" db="EMBL/GenBank/DDBJ databases">
        <title>Genome analysis of Sphingobacterium siyangense T12B17.</title>
        <authorList>
            <person name="Xu D."/>
            <person name="Su Y."/>
            <person name="Zheng S."/>
        </authorList>
    </citation>
    <scope>NUCLEOTIDE SEQUENCE [LARGE SCALE GENOMIC DNA]</scope>
    <source>
        <strain evidence="7 8">T12B17</strain>
    </source>
</reference>
<keyword evidence="2 5" id="KW-0812">Transmembrane</keyword>
<feature type="transmembrane region" description="Helical" evidence="5">
    <location>
        <begin position="12"/>
        <end position="39"/>
    </location>
</feature>
<dbReference type="InterPro" id="IPR052964">
    <property type="entry name" value="Sporulation_signal_mat"/>
</dbReference>
<protein>
    <recommendedName>
        <fullName evidence="6">HTTM-like domain-containing protein</fullName>
    </recommendedName>
</protein>
<dbReference type="SMART" id="SM00752">
    <property type="entry name" value="HTTM"/>
    <property type="match status" value="1"/>
</dbReference>
<feature type="domain" description="HTTM-like" evidence="6">
    <location>
        <begin position="9"/>
        <end position="281"/>
    </location>
</feature>
<feature type="transmembrane region" description="Helical" evidence="5">
    <location>
        <begin position="115"/>
        <end position="131"/>
    </location>
</feature>
<evidence type="ECO:0000256" key="3">
    <source>
        <dbReference type="ARBA" id="ARBA00022989"/>
    </source>
</evidence>
<dbReference type="PANTHER" id="PTHR39535">
    <property type="entry name" value="SPORULATION-DELAYING PROTEIN SDPB"/>
    <property type="match status" value="1"/>
</dbReference>
<evidence type="ECO:0000259" key="6">
    <source>
        <dbReference type="SMART" id="SM00752"/>
    </source>
</evidence>
<feature type="transmembrane region" description="Helical" evidence="5">
    <location>
        <begin position="152"/>
        <end position="172"/>
    </location>
</feature>
<dbReference type="RefSeq" id="WP_120333791.1">
    <property type="nucleotide sequence ID" value="NZ_JBPFRJ010000018.1"/>
</dbReference>
<dbReference type="InterPro" id="IPR011020">
    <property type="entry name" value="HTTM-like"/>
</dbReference>
<evidence type="ECO:0000256" key="1">
    <source>
        <dbReference type="ARBA" id="ARBA00004127"/>
    </source>
</evidence>
<organism evidence="7 8">
    <name type="scientific">Sphingobacterium siyangense</name>
    <dbReference type="NCBI Taxonomy" id="459529"/>
    <lineage>
        <taxon>Bacteria</taxon>
        <taxon>Pseudomonadati</taxon>
        <taxon>Bacteroidota</taxon>
        <taxon>Sphingobacteriia</taxon>
        <taxon>Sphingobacteriales</taxon>
        <taxon>Sphingobacteriaceae</taxon>
        <taxon>Sphingobacterium</taxon>
    </lineage>
</organism>
<evidence type="ECO:0000313" key="8">
    <source>
        <dbReference type="Proteomes" id="UP000286402"/>
    </source>
</evidence>
<evidence type="ECO:0000313" key="7">
    <source>
        <dbReference type="EMBL" id="RKF38941.1"/>
    </source>
</evidence>
<comment type="caution">
    <text evidence="7">The sequence shown here is derived from an EMBL/GenBank/DDBJ whole genome shotgun (WGS) entry which is preliminary data.</text>
</comment>
<sequence length="306" mass="35136">MNNPISSLENNIFTNVYGLGRSLLAMSLFLDLSFTHSFVYFPEFVFNSGADNSLVIPNFFLIFGSQNLNITVGIAIFTMIWVISGYTPQITGILHAWMAYSFFTGSIMIEGGNQIAQIITILLIPVTLFDKRINHWAKTEFFSYNRPPAIEYFCKSCLMIIGVQMSIVYFFAVAVKVNTSVWQNGSAIYYWFNDSIFGLPEAFRSFLYPLTSSRIFSPLMTWSVLILEAILFAALFMSQERKKILLPIGLIFHFMIILCHGLWSFFFAMAGGLVIYLYPSYEYISFRYLRSIGFSFQKQDRKKQVI</sequence>
<dbReference type="AlphaFoldDB" id="A0A420G183"/>
<name>A0A420G183_9SPHI</name>
<comment type="subcellular location">
    <subcellularLocation>
        <location evidence="1">Endomembrane system</location>
        <topology evidence="1">Multi-pass membrane protein</topology>
    </subcellularLocation>
</comment>
<keyword evidence="4 5" id="KW-0472">Membrane</keyword>
<feature type="transmembrane region" description="Helical" evidence="5">
    <location>
        <begin position="59"/>
        <end position="83"/>
    </location>
</feature>
<keyword evidence="8" id="KW-1185">Reference proteome</keyword>